<evidence type="ECO:0008006" key="3">
    <source>
        <dbReference type="Google" id="ProtNLM"/>
    </source>
</evidence>
<dbReference type="EMBL" id="PXYX01000018">
    <property type="protein sequence ID" value="PSR26834.1"/>
    <property type="molecule type" value="Genomic_DNA"/>
</dbReference>
<evidence type="ECO:0000313" key="1">
    <source>
        <dbReference type="EMBL" id="PSR26834.1"/>
    </source>
</evidence>
<protein>
    <recommendedName>
        <fullName evidence="3">NIPSNAP domain-containing protein</fullName>
    </recommendedName>
</protein>
<proteinExistence type="predicted"/>
<reference evidence="1 2" key="1">
    <citation type="journal article" date="2014" name="BMC Genomics">
        <title>Comparison of environmental and isolate Sulfobacillus genomes reveals diverse carbon, sulfur, nitrogen, and hydrogen metabolisms.</title>
        <authorList>
            <person name="Justice N.B."/>
            <person name="Norman A."/>
            <person name="Brown C.T."/>
            <person name="Singh A."/>
            <person name="Thomas B.C."/>
            <person name="Banfield J.F."/>
        </authorList>
    </citation>
    <scope>NUCLEOTIDE SEQUENCE [LARGE SCALE GENOMIC DNA]</scope>
    <source>
        <strain evidence="1">AMDSBA5</strain>
    </source>
</reference>
<name>A0A1R0IIJ6_SULTH</name>
<dbReference type="RefSeq" id="WP_076006069.1">
    <property type="nucleotide sequence ID" value="NZ_MDZD01000008.1"/>
</dbReference>
<comment type="caution">
    <text evidence="1">The sequence shown here is derived from an EMBL/GenBank/DDBJ whole genome shotgun (WGS) entry which is preliminary data.</text>
</comment>
<evidence type="ECO:0000313" key="2">
    <source>
        <dbReference type="Proteomes" id="UP000242705"/>
    </source>
</evidence>
<accession>A0A1R0IIJ6</accession>
<dbReference type="Proteomes" id="UP000242705">
    <property type="component" value="Unassembled WGS sequence"/>
</dbReference>
<gene>
    <name evidence="1" type="ORF">C7B47_09590</name>
</gene>
<dbReference type="AlphaFoldDB" id="A0A1R0IIJ6"/>
<organism evidence="1 2">
    <name type="scientific">Sulfobacillus thermosulfidooxidans</name>
    <dbReference type="NCBI Taxonomy" id="28034"/>
    <lineage>
        <taxon>Bacteria</taxon>
        <taxon>Bacillati</taxon>
        <taxon>Bacillota</taxon>
        <taxon>Clostridia</taxon>
        <taxon>Eubacteriales</taxon>
        <taxon>Clostridiales Family XVII. Incertae Sedis</taxon>
        <taxon>Sulfobacillus</taxon>
    </lineage>
</organism>
<sequence length="101" mass="11910">MAYIWVRSAVMRPERVLDAMTWAKQVTAYVNTLSEHQMSALYPFTGNQRQILWTCRHESLESLEQWIVRVRDDAGYIRMVETAQPGTFIMEMDDNILRILD</sequence>